<dbReference type="InterPro" id="IPR007698">
    <property type="entry name" value="AlaDH/PNT_NAD(H)-bd"/>
</dbReference>
<dbReference type="Gene3D" id="3.40.50.720">
    <property type="entry name" value="NAD(P)-binding Rossmann-like Domain"/>
    <property type="match status" value="2"/>
</dbReference>
<keyword evidence="9" id="KW-0560">Oxidoreductase</keyword>
<dbReference type="Pfam" id="PF01262">
    <property type="entry name" value="AlaDh_PNT_C"/>
    <property type="match status" value="1"/>
</dbReference>
<comment type="catalytic activity">
    <reaction evidence="6">
        <text>NAD(+) + NADPH + H(+)(in) = NADH + NADP(+) + H(+)(out)</text>
        <dbReference type="Rhea" id="RHEA:47992"/>
        <dbReference type="ChEBI" id="CHEBI:15378"/>
        <dbReference type="ChEBI" id="CHEBI:57540"/>
        <dbReference type="ChEBI" id="CHEBI:57783"/>
        <dbReference type="ChEBI" id="CHEBI:57945"/>
        <dbReference type="ChEBI" id="CHEBI:58349"/>
        <dbReference type="EC" id="7.1.1.1"/>
    </reaction>
</comment>
<protein>
    <recommendedName>
        <fullName evidence="2">proton-translocating NAD(P)(+) transhydrogenase</fullName>
        <ecNumber evidence="2">7.1.1.1</ecNumber>
    </recommendedName>
</protein>
<evidence type="ECO:0000256" key="2">
    <source>
        <dbReference type="ARBA" id="ARBA00012943"/>
    </source>
</evidence>
<evidence type="ECO:0000259" key="8">
    <source>
        <dbReference type="SMART" id="SM01002"/>
    </source>
</evidence>
<keyword evidence="10" id="KW-1185">Reference proteome</keyword>
<evidence type="ECO:0000256" key="5">
    <source>
        <dbReference type="ARBA" id="ARBA00023027"/>
    </source>
</evidence>
<dbReference type="EC" id="7.1.1.1" evidence="2"/>
<dbReference type="SUPFAM" id="SSF51735">
    <property type="entry name" value="NAD(P)-binding Rossmann-fold domains"/>
    <property type="match status" value="1"/>
</dbReference>
<gene>
    <name evidence="9" type="ORF">BPMI_01617c</name>
</gene>
<evidence type="ECO:0000256" key="6">
    <source>
        <dbReference type="ARBA" id="ARBA00048202"/>
    </source>
</evidence>
<dbReference type="PANTHER" id="PTHR10160">
    <property type="entry name" value="NAD(P) TRANSHYDROGENASE"/>
    <property type="match status" value="1"/>
</dbReference>
<feature type="region of interest" description="Disordered" evidence="7">
    <location>
        <begin position="47"/>
        <end position="71"/>
    </location>
</feature>
<evidence type="ECO:0000256" key="7">
    <source>
        <dbReference type="SAM" id="MobiDB-lite"/>
    </source>
</evidence>
<organism evidence="9 10">
    <name type="scientific">Candidatus Burkholderia pumila</name>
    <dbReference type="NCBI Taxonomy" id="1090375"/>
    <lineage>
        <taxon>Bacteria</taxon>
        <taxon>Pseudomonadati</taxon>
        <taxon>Pseudomonadota</taxon>
        <taxon>Betaproteobacteria</taxon>
        <taxon>Burkholderiales</taxon>
        <taxon>Burkholderiaceae</taxon>
        <taxon>Burkholderia</taxon>
    </lineage>
</organism>
<dbReference type="InterPro" id="IPR036291">
    <property type="entry name" value="NAD(P)-bd_dom_sf"/>
</dbReference>
<evidence type="ECO:0000313" key="10">
    <source>
        <dbReference type="Proteomes" id="UP000242951"/>
    </source>
</evidence>
<name>A0ABR5HKF4_9BURK</name>
<dbReference type="PANTHER" id="PTHR10160:SF19">
    <property type="entry name" value="PROTON-TRANSLOCATING NAD(P)(+) TRANSHYDROGENASE"/>
    <property type="match status" value="1"/>
</dbReference>
<keyword evidence="3" id="KW-0521">NADP</keyword>
<feature type="domain" description="Alanine dehydrogenase/pyridine nucleotide transhydrogenase NAD(H)-binding" evidence="8">
    <location>
        <begin position="6"/>
        <end position="160"/>
    </location>
</feature>
<dbReference type="GO" id="GO:0016491">
    <property type="term" value="F:oxidoreductase activity"/>
    <property type="evidence" value="ECO:0007669"/>
    <property type="project" value="UniProtKB-KW"/>
</dbReference>
<proteinExistence type="predicted"/>
<dbReference type="Proteomes" id="UP000242951">
    <property type="component" value="Unassembled WGS sequence"/>
</dbReference>
<dbReference type="EMBL" id="LELG01000274">
    <property type="protein sequence ID" value="KMQ78913.1"/>
    <property type="molecule type" value="Genomic_DNA"/>
</dbReference>
<dbReference type="SMART" id="SM01002">
    <property type="entry name" value="AlaDh_PNT_C"/>
    <property type="match status" value="1"/>
</dbReference>
<accession>A0ABR5HKF4</accession>
<comment type="function">
    <text evidence="1">The transhydrogenation between NADH and NADP is coupled to respiration and ATP hydrolysis and functions as a proton pump across the membrane.</text>
</comment>
<keyword evidence="4" id="KW-1278">Translocase</keyword>
<feature type="region of interest" description="Disordered" evidence="7">
    <location>
        <begin position="180"/>
        <end position="202"/>
    </location>
</feature>
<reference evidence="9 10" key="1">
    <citation type="submission" date="2015-06" db="EMBL/GenBank/DDBJ databases">
        <title>Comparative genomics of Burkholderia leaf nodule symbionts.</title>
        <authorList>
            <person name="Carlier A."/>
            <person name="Eberl L."/>
            <person name="Pinto-Carbo M."/>
        </authorList>
    </citation>
    <scope>NUCLEOTIDE SEQUENCE [LARGE SCALE GENOMIC DNA]</scope>
    <source>
        <strain evidence="9 10">UZHbot3</strain>
    </source>
</reference>
<evidence type="ECO:0000313" key="9">
    <source>
        <dbReference type="EMBL" id="KMQ78913.1"/>
    </source>
</evidence>
<sequence length="202" mass="21772">MPKPGAVLIGILDPLNTENTPRLASANVTAFALEAALRTTRAQSLDVPFETDEEREAAESVGGYARPMPPPPNWLARQSAQVHERAKAMDIVISTALIPGSPAPTLLLVETVKHMKPGSVIVDLAAGRGLEYEGRKSGNCPLIEVDRVVVKQKHGVHIVGHTNLASMVAADASAFPVRTQPARLPEADSDERRRYAQYRSRG</sequence>
<evidence type="ECO:0000256" key="3">
    <source>
        <dbReference type="ARBA" id="ARBA00022857"/>
    </source>
</evidence>
<comment type="caution">
    <text evidence="9">The sequence shown here is derived from an EMBL/GenBank/DDBJ whole genome shotgun (WGS) entry which is preliminary data.</text>
</comment>
<keyword evidence="5" id="KW-0520">NAD</keyword>
<evidence type="ECO:0000256" key="1">
    <source>
        <dbReference type="ARBA" id="ARBA00003943"/>
    </source>
</evidence>
<evidence type="ECO:0000256" key="4">
    <source>
        <dbReference type="ARBA" id="ARBA00022967"/>
    </source>
</evidence>